<keyword evidence="3" id="KW-0813">Transport</keyword>
<feature type="transmembrane region" description="Helical" evidence="8">
    <location>
        <begin position="339"/>
        <end position="358"/>
    </location>
</feature>
<comment type="subcellular location">
    <subcellularLocation>
        <location evidence="1">Membrane</location>
        <topology evidence="1">Multi-pass membrane protein</topology>
    </subcellularLocation>
</comment>
<keyword evidence="7 8" id="KW-0472">Membrane</keyword>
<comment type="similarity">
    <text evidence="2">Belongs to the amino acid-polyamine-organocation (APC) superfamily. Spore germination protein (SGP) (TC 2.A.3.9) family.</text>
</comment>
<dbReference type="PANTHER" id="PTHR34975:SF2">
    <property type="entry name" value="SPORE GERMINATION PROTEIN A2"/>
    <property type="match status" value="1"/>
</dbReference>
<feature type="transmembrane region" description="Helical" evidence="8">
    <location>
        <begin position="126"/>
        <end position="146"/>
    </location>
</feature>
<gene>
    <name evidence="9" type="ORF">ACFFSY_21010</name>
</gene>
<sequence>MNHWEYDDNKVETKEVAITISSMIIGVGILTLPRILAGTTTSSDGWISILMAGGATALIAYLLAKFAGMYAGGTFFEYVRSLVTKPVAIVITAMMSVYFVSFVSYEVRAIANISKTYLFDQTPTEYISLVFLLIVAYAVSGTRIGLLRLNTMFFPIVIIVTLMLLFFSNSIVHWEDLKPFFVTDLKHLTLGAKDSVFSMLGFEIILFYTTMMKRPKEAPRAAVIGVAIPVLLYMLVYLICVGTFTPWALREIGYPAIELAKEVKIPGEFFERTESIFFTIWIMTIFNTASMALDIAVHTAHSIVGKGNRLQLVAVMCPFVYLISMFPKNVIEFAHFGEIISYMGFLIIGMVLVLFVIAKAKGMGK</sequence>
<keyword evidence="4" id="KW-0309">Germination</keyword>
<evidence type="ECO:0000256" key="2">
    <source>
        <dbReference type="ARBA" id="ARBA00007998"/>
    </source>
</evidence>
<protein>
    <submittedName>
        <fullName evidence="9">Endospore germination permease</fullName>
    </submittedName>
</protein>
<feature type="transmembrane region" description="Helical" evidence="8">
    <location>
        <begin position="87"/>
        <end position="105"/>
    </location>
</feature>
<name>A0ABV5KT76_9BACL</name>
<organism evidence="9 10">
    <name type="scientific">Paenibacillus aurantiacus</name>
    <dbReference type="NCBI Taxonomy" id="1936118"/>
    <lineage>
        <taxon>Bacteria</taxon>
        <taxon>Bacillati</taxon>
        <taxon>Bacillota</taxon>
        <taxon>Bacilli</taxon>
        <taxon>Bacillales</taxon>
        <taxon>Paenibacillaceae</taxon>
        <taxon>Paenibacillus</taxon>
    </lineage>
</organism>
<evidence type="ECO:0000256" key="8">
    <source>
        <dbReference type="SAM" id="Phobius"/>
    </source>
</evidence>
<feature type="transmembrane region" description="Helical" evidence="8">
    <location>
        <begin position="221"/>
        <end position="244"/>
    </location>
</feature>
<accession>A0ABV5KT76</accession>
<comment type="caution">
    <text evidence="9">The sequence shown here is derived from an EMBL/GenBank/DDBJ whole genome shotgun (WGS) entry which is preliminary data.</text>
</comment>
<dbReference type="EMBL" id="JBHMDO010000033">
    <property type="protein sequence ID" value="MFB9328419.1"/>
    <property type="molecule type" value="Genomic_DNA"/>
</dbReference>
<dbReference type="PANTHER" id="PTHR34975">
    <property type="entry name" value="SPORE GERMINATION PROTEIN A2"/>
    <property type="match status" value="1"/>
</dbReference>
<dbReference type="RefSeq" id="WP_377497695.1">
    <property type="nucleotide sequence ID" value="NZ_JBHMDO010000033.1"/>
</dbReference>
<evidence type="ECO:0000256" key="5">
    <source>
        <dbReference type="ARBA" id="ARBA00022692"/>
    </source>
</evidence>
<evidence type="ECO:0000256" key="6">
    <source>
        <dbReference type="ARBA" id="ARBA00022989"/>
    </source>
</evidence>
<reference evidence="9 10" key="1">
    <citation type="submission" date="2024-09" db="EMBL/GenBank/DDBJ databases">
        <authorList>
            <person name="Sun Q."/>
            <person name="Mori K."/>
        </authorList>
    </citation>
    <scope>NUCLEOTIDE SEQUENCE [LARGE SCALE GENOMIC DNA]</scope>
    <source>
        <strain evidence="9 10">TISTR 2452</strain>
    </source>
</reference>
<dbReference type="Proteomes" id="UP001589747">
    <property type="component" value="Unassembled WGS sequence"/>
</dbReference>
<evidence type="ECO:0000256" key="4">
    <source>
        <dbReference type="ARBA" id="ARBA00022544"/>
    </source>
</evidence>
<dbReference type="NCBIfam" id="TIGR00912">
    <property type="entry name" value="2A0309"/>
    <property type="match status" value="1"/>
</dbReference>
<feature type="transmembrane region" description="Helical" evidence="8">
    <location>
        <begin position="152"/>
        <end position="172"/>
    </location>
</feature>
<feature type="transmembrane region" description="Helical" evidence="8">
    <location>
        <begin position="309"/>
        <end position="327"/>
    </location>
</feature>
<evidence type="ECO:0000256" key="3">
    <source>
        <dbReference type="ARBA" id="ARBA00022448"/>
    </source>
</evidence>
<keyword evidence="10" id="KW-1185">Reference proteome</keyword>
<dbReference type="Gene3D" id="1.20.1740.10">
    <property type="entry name" value="Amino acid/polyamine transporter I"/>
    <property type="match status" value="1"/>
</dbReference>
<proteinExistence type="inferred from homology"/>
<evidence type="ECO:0000313" key="10">
    <source>
        <dbReference type="Proteomes" id="UP001589747"/>
    </source>
</evidence>
<feature type="transmembrane region" description="Helical" evidence="8">
    <location>
        <begin position="16"/>
        <end position="37"/>
    </location>
</feature>
<keyword evidence="6 8" id="KW-1133">Transmembrane helix</keyword>
<evidence type="ECO:0000313" key="9">
    <source>
        <dbReference type="EMBL" id="MFB9328419.1"/>
    </source>
</evidence>
<evidence type="ECO:0000256" key="1">
    <source>
        <dbReference type="ARBA" id="ARBA00004141"/>
    </source>
</evidence>
<feature type="transmembrane region" description="Helical" evidence="8">
    <location>
        <begin position="276"/>
        <end position="297"/>
    </location>
</feature>
<feature type="transmembrane region" description="Helical" evidence="8">
    <location>
        <begin position="49"/>
        <end position="67"/>
    </location>
</feature>
<dbReference type="InterPro" id="IPR004761">
    <property type="entry name" value="Spore_GerAB"/>
</dbReference>
<keyword evidence="5 8" id="KW-0812">Transmembrane</keyword>
<dbReference type="Pfam" id="PF03845">
    <property type="entry name" value="Spore_permease"/>
    <property type="match status" value="1"/>
</dbReference>
<evidence type="ECO:0000256" key="7">
    <source>
        <dbReference type="ARBA" id="ARBA00023136"/>
    </source>
</evidence>